<comment type="subcellular location">
    <subcellularLocation>
        <location evidence="2">Membrane</location>
    </subcellularLocation>
</comment>
<gene>
    <name evidence="10" type="ORF">PCON_12621</name>
</gene>
<feature type="binding site" evidence="8">
    <location>
        <position position="119"/>
    </location>
    <ligand>
        <name>FAD</name>
        <dbReference type="ChEBI" id="CHEBI:57692"/>
    </ligand>
</feature>
<name>U4L772_PYROM</name>
<comment type="similarity">
    <text evidence="3">Belongs to the flavoprotein pyridine nucleotide cytochrome reductase family.</text>
</comment>
<proteinExistence type="inferred from homology"/>
<dbReference type="CDD" id="cd06183">
    <property type="entry name" value="cyt_b5_reduct_like"/>
    <property type="match status" value="1"/>
</dbReference>
<dbReference type="Pfam" id="PF00970">
    <property type="entry name" value="FAD_binding_6"/>
    <property type="match status" value="1"/>
</dbReference>
<dbReference type="InterPro" id="IPR017927">
    <property type="entry name" value="FAD-bd_FR_type"/>
</dbReference>
<dbReference type="PROSITE" id="PS51384">
    <property type="entry name" value="FAD_FR"/>
    <property type="match status" value="1"/>
</dbReference>
<dbReference type="PRINTS" id="PR00406">
    <property type="entry name" value="CYTB5RDTASE"/>
</dbReference>
<dbReference type="InterPro" id="IPR039261">
    <property type="entry name" value="FNR_nucleotide-bd"/>
</dbReference>
<dbReference type="Proteomes" id="UP000018144">
    <property type="component" value="Unassembled WGS sequence"/>
</dbReference>
<dbReference type="OMA" id="GCLRFFI"/>
<dbReference type="InterPro" id="IPR001834">
    <property type="entry name" value="CBR-like"/>
</dbReference>
<dbReference type="Gene3D" id="2.40.30.10">
    <property type="entry name" value="Translation factors"/>
    <property type="match status" value="1"/>
</dbReference>
<dbReference type="eggNOG" id="KOG0534">
    <property type="taxonomic scope" value="Eukaryota"/>
</dbReference>
<evidence type="ECO:0000256" key="1">
    <source>
        <dbReference type="ARBA" id="ARBA00001974"/>
    </source>
</evidence>
<sequence length="309" mass="33871">MSLPRLLRPACRRFASTSARPEPLKPTKTRRLLYPATFVIGSAAGILFFNYSPPAKQSLNPETFTAYTLTSHVPITTSPSQTSILTLLPPGNSPPPPFVPSKLQSIEIKNPYVQIARHYTPLPSKDDKIRLLIKREPDGEMSRYLFTLKPGATIELRGPHTEYELHPAAHASKLLFLAGGTGIAPALQCAQKLLDSSENASMRILWAVRHRSETEGAVSEELEKLKRAYGGRLQVGIFSDEEGGIGQGMVKDAVLSWGARRVLISGPDGFIGYWAGPKGDWVMGKESQGEVRGVLGPLHQQKGIDVWKL</sequence>
<evidence type="ECO:0000259" key="9">
    <source>
        <dbReference type="PROSITE" id="PS51384"/>
    </source>
</evidence>
<dbReference type="STRING" id="1076935.U4L772"/>
<dbReference type="AlphaFoldDB" id="U4L772"/>
<dbReference type="Gene3D" id="3.40.50.80">
    <property type="entry name" value="Nucleotide-binding domain of ferredoxin-NADP reductase (FNR) module"/>
    <property type="match status" value="1"/>
</dbReference>
<dbReference type="PANTHER" id="PTHR19370:SF189">
    <property type="entry name" value="CYTOCHROME C MITOCHONDRIAL IMPORT FACTOR CYC2"/>
    <property type="match status" value="1"/>
</dbReference>
<evidence type="ECO:0000313" key="10">
    <source>
        <dbReference type="EMBL" id="CCX13028.1"/>
    </source>
</evidence>
<accession>U4L772</accession>
<organism evidence="10 11">
    <name type="scientific">Pyronema omphalodes (strain CBS 100304)</name>
    <name type="common">Pyronema confluens</name>
    <dbReference type="NCBI Taxonomy" id="1076935"/>
    <lineage>
        <taxon>Eukaryota</taxon>
        <taxon>Fungi</taxon>
        <taxon>Dikarya</taxon>
        <taxon>Ascomycota</taxon>
        <taxon>Pezizomycotina</taxon>
        <taxon>Pezizomycetes</taxon>
        <taxon>Pezizales</taxon>
        <taxon>Pyronemataceae</taxon>
        <taxon>Pyronema</taxon>
    </lineage>
</organism>
<feature type="binding site" evidence="8">
    <location>
        <position position="142"/>
    </location>
    <ligand>
        <name>FAD</name>
        <dbReference type="ChEBI" id="CHEBI:57692"/>
    </ligand>
</feature>
<keyword evidence="6" id="KW-0560">Oxidoreductase</keyword>
<protein>
    <submittedName>
        <fullName evidence="10">Similar to NADH-cytochrome b5 reductase 2 acc. no. Q6CS27</fullName>
    </submittedName>
</protein>
<feature type="domain" description="FAD-binding FR-type" evidence="9">
    <location>
        <begin position="62"/>
        <end position="166"/>
    </location>
</feature>
<evidence type="ECO:0000256" key="7">
    <source>
        <dbReference type="ARBA" id="ARBA00023136"/>
    </source>
</evidence>
<evidence type="ECO:0000256" key="3">
    <source>
        <dbReference type="ARBA" id="ARBA00006105"/>
    </source>
</evidence>
<dbReference type="GO" id="GO:0005739">
    <property type="term" value="C:mitochondrion"/>
    <property type="evidence" value="ECO:0007669"/>
    <property type="project" value="TreeGrafter"/>
</dbReference>
<feature type="binding site" evidence="8">
    <location>
        <position position="117"/>
    </location>
    <ligand>
        <name>FAD</name>
        <dbReference type="ChEBI" id="CHEBI:57692"/>
    </ligand>
</feature>
<feature type="binding site" evidence="8">
    <location>
        <position position="132"/>
    </location>
    <ligand>
        <name>FAD</name>
        <dbReference type="ChEBI" id="CHEBI:57692"/>
    </ligand>
</feature>
<dbReference type="Pfam" id="PF00175">
    <property type="entry name" value="NAD_binding_1"/>
    <property type="match status" value="1"/>
</dbReference>
<dbReference type="InterPro" id="IPR008333">
    <property type="entry name" value="Cbr1-like_FAD-bd_dom"/>
</dbReference>
<dbReference type="InterPro" id="IPR001433">
    <property type="entry name" value="OxRdtase_FAD/NAD-bd"/>
</dbReference>
<evidence type="ECO:0000313" key="11">
    <source>
        <dbReference type="Proteomes" id="UP000018144"/>
    </source>
</evidence>
<dbReference type="GO" id="GO:0016491">
    <property type="term" value="F:oxidoreductase activity"/>
    <property type="evidence" value="ECO:0007669"/>
    <property type="project" value="UniProtKB-KW"/>
</dbReference>
<keyword evidence="7" id="KW-0472">Membrane</keyword>
<dbReference type="OrthoDB" id="432685at2759"/>
<evidence type="ECO:0000256" key="8">
    <source>
        <dbReference type="PIRSR" id="PIRSR601834-1"/>
    </source>
</evidence>
<feature type="binding site" evidence="8">
    <location>
        <position position="134"/>
    </location>
    <ligand>
        <name>FAD</name>
        <dbReference type="ChEBI" id="CHEBI:57692"/>
    </ligand>
</feature>
<keyword evidence="4 8" id="KW-0285">Flavoprotein</keyword>
<feature type="binding site" evidence="8">
    <location>
        <position position="141"/>
    </location>
    <ligand>
        <name>FAD</name>
        <dbReference type="ChEBI" id="CHEBI:57692"/>
    </ligand>
</feature>
<comment type="cofactor">
    <cofactor evidence="1 8">
        <name>FAD</name>
        <dbReference type="ChEBI" id="CHEBI:57692"/>
    </cofactor>
</comment>
<evidence type="ECO:0000256" key="5">
    <source>
        <dbReference type="ARBA" id="ARBA00022827"/>
    </source>
</evidence>
<dbReference type="SUPFAM" id="SSF52343">
    <property type="entry name" value="Ferredoxin reductase-like, C-terminal NADP-linked domain"/>
    <property type="match status" value="1"/>
</dbReference>
<dbReference type="PANTHER" id="PTHR19370">
    <property type="entry name" value="NADH-CYTOCHROME B5 REDUCTASE"/>
    <property type="match status" value="1"/>
</dbReference>
<evidence type="ECO:0000256" key="2">
    <source>
        <dbReference type="ARBA" id="ARBA00004370"/>
    </source>
</evidence>
<dbReference type="EMBL" id="HF935761">
    <property type="protein sequence ID" value="CCX13028.1"/>
    <property type="molecule type" value="Genomic_DNA"/>
</dbReference>
<dbReference type="SUPFAM" id="SSF63380">
    <property type="entry name" value="Riboflavin synthase domain-like"/>
    <property type="match status" value="1"/>
</dbReference>
<evidence type="ECO:0000256" key="6">
    <source>
        <dbReference type="ARBA" id="ARBA00023002"/>
    </source>
</evidence>
<keyword evidence="11" id="KW-1185">Reference proteome</keyword>
<dbReference type="InterPro" id="IPR017938">
    <property type="entry name" value="Riboflavin_synthase-like_b-brl"/>
</dbReference>
<reference evidence="10 11" key="1">
    <citation type="journal article" date="2013" name="PLoS Genet.">
        <title>The genome and development-dependent transcriptomes of Pyronema confluens: a window into fungal evolution.</title>
        <authorList>
            <person name="Traeger S."/>
            <person name="Altegoer F."/>
            <person name="Freitag M."/>
            <person name="Gabaldon T."/>
            <person name="Kempken F."/>
            <person name="Kumar A."/>
            <person name="Marcet-Houben M."/>
            <person name="Poggeler S."/>
            <person name="Stajich J.E."/>
            <person name="Nowrousian M."/>
        </authorList>
    </citation>
    <scope>NUCLEOTIDE SEQUENCE [LARGE SCALE GENOMIC DNA]</scope>
    <source>
        <strain evidence="11">CBS 100304</strain>
        <tissue evidence="10">Vegetative mycelium</tissue>
    </source>
</reference>
<evidence type="ECO:0000256" key="4">
    <source>
        <dbReference type="ARBA" id="ARBA00022630"/>
    </source>
</evidence>
<dbReference type="GO" id="GO:0016020">
    <property type="term" value="C:membrane"/>
    <property type="evidence" value="ECO:0007669"/>
    <property type="project" value="UniProtKB-SubCell"/>
</dbReference>
<keyword evidence="5 8" id="KW-0274">FAD</keyword>